<accession>A0A0C3DL59</accession>
<gene>
    <name evidence="1" type="ORF">SCLCIDRAFT_206917</name>
</gene>
<evidence type="ECO:0000313" key="1">
    <source>
        <dbReference type="EMBL" id="KIM56806.1"/>
    </source>
</evidence>
<dbReference type="OrthoDB" id="2646875at2759"/>
<dbReference type="Gene3D" id="3.30.160.60">
    <property type="entry name" value="Classic Zinc Finger"/>
    <property type="match status" value="1"/>
</dbReference>
<proteinExistence type="predicted"/>
<reference evidence="2" key="2">
    <citation type="submission" date="2015-01" db="EMBL/GenBank/DDBJ databases">
        <title>Evolutionary Origins and Diversification of the Mycorrhizal Mutualists.</title>
        <authorList>
            <consortium name="DOE Joint Genome Institute"/>
            <consortium name="Mycorrhizal Genomics Consortium"/>
            <person name="Kohler A."/>
            <person name="Kuo A."/>
            <person name="Nagy L.G."/>
            <person name="Floudas D."/>
            <person name="Copeland A."/>
            <person name="Barry K.W."/>
            <person name="Cichocki N."/>
            <person name="Veneault-Fourrey C."/>
            <person name="LaButti K."/>
            <person name="Lindquist E.A."/>
            <person name="Lipzen A."/>
            <person name="Lundell T."/>
            <person name="Morin E."/>
            <person name="Murat C."/>
            <person name="Riley R."/>
            <person name="Ohm R."/>
            <person name="Sun H."/>
            <person name="Tunlid A."/>
            <person name="Henrissat B."/>
            <person name="Grigoriev I.V."/>
            <person name="Hibbett D.S."/>
            <person name="Martin F."/>
        </authorList>
    </citation>
    <scope>NUCLEOTIDE SEQUENCE [LARGE SCALE GENOMIC DNA]</scope>
    <source>
        <strain evidence="2">Foug A</strain>
    </source>
</reference>
<dbReference type="AlphaFoldDB" id="A0A0C3DL59"/>
<reference evidence="1 2" key="1">
    <citation type="submission" date="2014-04" db="EMBL/GenBank/DDBJ databases">
        <authorList>
            <consortium name="DOE Joint Genome Institute"/>
            <person name="Kuo A."/>
            <person name="Kohler A."/>
            <person name="Nagy L.G."/>
            <person name="Floudas D."/>
            <person name="Copeland A."/>
            <person name="Barry K.W."/>
            <person name="Cichocki N."/>
            <person name="Veneault-Fourrey C."/>
            <person name="LaButti K."/>
            <person name="Lindquist E.A."/>
            <person name="Lipzen A."/>
            <person name="Lundell T."/>
            <person name="Morin E."/>
            <person name="Murat C."/>
            <person name="Sun H."/>
            <person name="Tunlid A."/>
            <person name="Henrissat B."/>
            <person name="Grigoriev I.V."/>
            <person name="Hibbett D.S."/>
            <person name="Martin F."/>
            <person name="Nordberg H.P."/>
            <person name="Cantor M.N."/>
            <person name="Hua S.X."/>
        </authorList>
    </citation>
    <scope>NUCLEOTIDE SEQUENCE [LARGE SCALE GENOMIC DNA]</scope>
    <source>
        <strain evidence="1 2">Foug A</strain>
    </source>
</reference>
<evidence type="ECO:0008006" key="3">
    <source>
        <dbReference type="Google" id="ProtNLM"/>
    </source>
</evidence>
<dbReference type="EMBL" id="KN822110">
    <property type="protein sequence ID" value="KIM56806.1"/>
    <property type="molecule type" value="Genomic_DNA"/>
</dbReference>
<dbReference type="HOGENOM" id="CLU_126337_0_1_1"/>
<evidence type="ECO:0000313" key="2">
    <source>
        <dbReference type="Proteomes" id="UP000053989"/>
    </source>
</evidence>
<protein>
    <recommendedName>
        <fullName evidence="3">C2H2-type domain-containing protein</fullName>
    </recommendedName>
</protein>
<dbReference type="InParanoid" id="A0A0C3DL59"/>
<name>A0A0C3DL59_9AGAM</name>
<keyword evidence="2" id="KW-1185">Reference proteome</keyword>
<dbReference type="Proteomes" id="UP000053989">
    <property type="component" value="Unassembled WGS sequence"/>
</dbReference>
<sequence length="76" mass="9012">MFLDHLRDHHGITPGNSRTQDYCRWAGCGRLMNKSGIYNHVREMHLTRKYTCHICRRNFIREHNLNAHIAAATCYQ</sequence>
<organism evidence="1 2">
    <name type="scientific">Scleroderma citrinum Foug A</name>
    <dbReference type="NCBI Taxonomy" id="1036808"/>
    <lineage>
        <taxon>Eukaryota</taxon>
        <taxon>Fungi</taxon>
        <taxon>Dikarya</taxon>
        <taxon>Basidiomycota</taxon>
        <taxon>Agaricomycotina</taxon>
        <taxon>Agaricomycetes</taxon>
        <taxon>Agaricomycetidae</taxon>
        <taxon>Boletales</taxon>
        <taxon>Sclerodermatineae</taxon>
        <taxon>Sclerodermataceae</taxon>
        <taxon>Scleroderma</taxon>
    </lineage>
</organism>